<evidence type="ECO:0000256" key="2">
    <source>
        <dbReference type="ARBA" id="ARBA00022771"/>
    </source>
</evidence>
<gene>
    <name evidence="10" type="ORF">DVH24_005880</name>
</gene>
<dbReference type="Pfam" id="PF00176">
    <property type="entry name" value="SNF2-rel_dom"/>
    <property type="match status" value="1"/>
</dbReference>
<dbReference type="InterPro" id="IPR011011">
    <property type="entry name" value="Znf_FYVE_PHD"/>
</dbReference>
<dbReference type="PROSITE" id="PS50016">
    <property type="entry name" value="ZF_PHD_2"/>
    <property type="match status" value="1"/>
</dbReference>
<feature type="compositionally biased region" description="Basic and acidic residues" evidence="6">
    <location>
        <begin position="2167"/>
        <end position="2177"/>
    </location>
</feature>
<feature type="compositionally biased region" description="Basic and acidic residues" evidence="6">
    <location>
        <begin position="158"/>
        <end position="176"/>
    </location>
</feature>
<feature type="domain" description="Chromo" evidence="7">
    <location>
        <begin position="693"/>
        <end position="754"/>
    </location>
</feature>
<evidence type="ECO:0000256" key="1">
    <source>
        <dbReference type="ARBA" id="ARBA00022723"/>
    </source>
</evidence>
<sequence length="2807" mass="310464">MTFSSPTMQQHATSHCSSRISKASPPQHFSCPLRPSFSSENFSRAMISVRGLEEWQGAVPSPLESELIDIAAKRIPSLPVRNWWGGWFDDIAVIIMAHDTRSSRKLKDDEDSKSKGRQISSKGSSTSGSGASDTSGLRRSARETSLKKNITLSPSITRKSERLGKKISERLGKKISETPPFKRKSKRFEKKLTRTPLRISDRVKNHSSNSSGSKKSEKSSGSSLMKRKREQKEKNVKELTEATREVSKSVGSGRVKNKIRNAQAYKAFFMKQRKKLRAQGHSKEQSRHNKVSEGGGNDCGGMVDGLGKGVEAVESDSTVNKFPNETVEDNQGGDLSHSSRRPSCMEEASEFGNGDGLEICGQQPLASSYNATTKEISDAPARVHVYCLGEEHLKMPELIGPTVNGSIDDLHMSLKTGHCVTLSKRKRNMEDEGSDSSAVNGSKDVCTLIADAVSSLPSRSTMDAPVGTCGACLKRQRVENDPTKLEIYSCSTKLNQELCSTSATEVHPYRGELIADSATDVPEKLNGMQQKDFSVEFQTNGDQNTCHICSLGGKLLCCNGRGCRTSYHLSCLDSPMDDVPLGLWYCPMCVRKKLVSGIYSVSEGIESIWDAREVEVSDVDGLQKREEFFVKYKGLAHIHNQWVPRSRVLLEAPTLVAMFNQNNQVTRWRKEWTVPHRLLQRRSLMSPKQRENYLGEQIGDTLFCQYEWLVKWHGLDYDDATWELENAASFDSPEGQGLIRDYERRRQRVKKSSEMDKILESKKSLTVNLSELLAGDSSRFDNSCLENINKLRELWHKGENAVVVDDKERIAKVIAFIRSLQSDAYQPFLIISTPSTLCYWEDEFSRLAPSMNVVVYSGNKDLRRSIRSIEFDEAGGIFQVLVTSPEAIIEDKNIFEHIRWETIIIDACHHPTISTQLVQMKMLRTRKWLLLVSGVLKKSRAEYLCLLCLLDSEGNSQTGDHFLSSCSDIIVKLKDRLSRYISHGCEPDSPRFREYWVPVQISTVQLEQYCENLLSNSTLVLSLAKNDRVGADITLSKKALYDATLAARKCCDHPYIVHPPLQALLTKDLQAVEYLDVGIKASGKLQLLDMMLKEIKNRNLRVLILFQSIGGSGKAFSLGDILDDFLRLRYGENSYERVECGVLRSKKDAAMNKFNNKEFGRFVFLLEARACLPNIKLSSVDIVIIFGSDWIPHNDIKALQKISLDSQFERIKVFRLYSTCTVEEKVLVCAKQGKILDSDIQNVSSSMLLWGAPYQLDKLDEFHGCNTPAPTRNILSEESLLKDVVQEFFSILPQDGENSGSCNYSKILRVQQTGGAYSLEVPLLSEMKNEYTGEGQPLSYWTKLLEAKHPQWKYCSGLSQRNRKRVQPFDELLKKPEIVKKRGKVVNGNDDAPYPKPGSEVKSVPGCKEGISGAAADNLLHSFHWSTACANKVTDAIRDSTSDNVNNPERNMLESEERRKLCDAQKSLHELLKPDILRLCGILQVSDAVKVMAELFLEYVMSNHHVNREPATILQAFQISLCWLAASFLRQKVDHKESLALAKQHLNFNCKKEEAEYVYSMLRCLKRTFLHSIGAFKAVESPKFSNLSSKDVLKNSDAKASQPITSNLQHVKSDIKDLPPSQEYFAQEDVSKSIKGIQKTLQKKMKKLIEKQSKDNSEVLRTYEEEKGRLERELKAETIVIRSCFQNSTSMRTDKLKMLEKKIEENNNQHDLRLEHLEASQLEARTKLREMGKRWVEEVQAWARAELLDRSPSNTLKPWLECSRTSDCQSSEDHEDFATFRVHDFDSIVHSGTGGIKRPSPTPESVPAEAVAHTVPIRTEETPARLLGALDMTSVAASCTDFMGKTKNKAESSSDVQESVVSVNPCAKAQITDGGAAGNGELDVPEVASSTDGFQKVVTSSLPFQERIPSADTSPIYHGEVRLDVPRAVCSTDSPRRPHPSNLPSDGAALNMPDKEPPLGLPETACSSHSLQNVISVREPSPEENHVAKRTMPDKEVESEVFETVSSNDALGNLVSVDLLAGGQMLEKVTEHETVSSSHDLHDVSVNPPPSEGRIHKVMVTIPDKEVDSGVLETSSSSDRLEYCVSVNPLSSEEEIPEKSTEYEPVSSSHGLHNVPPVSPTSEEQIHEVTVHMPTKEVDLSVLQTVSSDDGQGNLASLVPPSSDEQICEKPTEKETSEVDLIASGSAPGAYQQNGVDTMTNGSSDQEMPLVNSPGVHPVALVPGGSATLDQAYQDKGTLIETSDAEQEDAEASKQSNTCQQVENTAPESAPTVASNLSNRELPDIETVVQQPSYNTPDNSAPELSSAGGVEIRPSEYRTSNQVSHASMHFVENISDLSNQTVLRPVTSSTSEFELSFSDTSAAPVTSAFNSLPINAAPQGGSQAPLPSYTDPLQYELERLNKQTDHMLKSDEDAKLRLKGDCDKEIEEAVAEIQRKYELRSQEVEAEFLLKKKELDSIHHKVLMNKILAEAFRSKCMDLRASGASGVQQDGNSSFTQQLVQLSMHDTQRNSPVAGSSLASTPAANLQTSTAPLPSPPAPAPATNPLYIAPPQQAVPLSTSPIPSIPARLPHISSISSTGNSQGGGTIRAPAPHLQPFRPSTSMSNQQSHSNSPATPPSLPHIPRSPAPGQPSVPHNRAHQPKNPGDLSALRSLSALGLLMNMNSRSGASPPGSSPSLPNLVPNRDLSNLSNPPVTGSARVNPVNTGGPTDIGFKFHKEAVERKGGMSAAMIENTKEKKMTLYQSLILVFSQISPLRIHILVVLFSTLHVRGHRVRKILKFRAVRCNGHLYVHEPLVQAPDKFEGNRL</sequence>
<evidence type="ECO:0000256" key="3">
    <source>
        <dbReference type="ARBA" id="ARBA00022833"/>
    </source>
</evidence>
<evidence type="ECO:0000259" key="9">
    <source>
        <dbReference type="PROSITE" id="PS51192"/>
    </source>
</evidence>
<feature type="compositionally biased region" description="Basic and acidic residues" evidence="6">
    <location>
        <begin position="281"/>
        <end position="291"/>
    </location>
</feature>
<feature type="compositionally biased region" description="Polar residues" evidence="6">
    <location>
        <begin position="2191"/>
        <end position="2206"/>
    </location>
</feature>
<feature type="region of interest" description="Disordered" evidence="6">
    <location>
        <begin position="1976"/>
        <end position="1995"/>
    </location>
</feature>
<dbReference type="SUPFAM" id="SSF54160">
    <property type="entry name" value="Chromo domain-like"/>
    <property type="match status" value="2"/>
</dbReference>
<feature type="region of interest" description="Disordered" evidence="6">
    <location>
        <begin position="2033"/>
        <end position="2054"/>
    </location>
</feature>
<dbReference type="Pfam" id="PF25029">
    <property type="entry name" value="MOM1"/>
    <property type="match status" value="1"/>
</dbReference>
<feature type="region of interest" description="Disordered" evidence="6">
    <location>
        <begin position="1"/>
        <end position="27"/>
    </location>
</feature>
<keyword evidence="2 4" id="KW-0863">Zinc-finger</keyword>
<feature type="compositionally biased region" description="Basic and acidic residues" evidence="6">
    <location>
        <begin position="230"/>
        <end position="247"/>
    </location>
</feature>
<dbReference type="Gene3D" id="3.30.40.10">
    <property type="entry name" value="Zinc/RING finger domain, C3HC4 (zinc finger)"/>
    <property type="match status" value="1"/>
</dbReference>
<feature type="compositionally biased region" description="Polar residues" evidence="6">
    <location>
        <begin position="2685"/>
        <end position="2694"/>
    </location>
</feature>
<dbReference type="InterPro" id="IPR000330">
    <property type="entry name" value="SNF2_N"/>
</dbReference>
<dbReference type="InterPro" id="IPR056882">
    <property type="entry name" value="MOM1_dom"/>
</dbReference>
<dbReference type="GO" id="GO:0031507">
    <property type="term" value="P:heterochromatin formation"/>
    <property type="evidence" value="ECO:0007669"/>
    <property type="project" value="InterPro"/>
</dbReference>
<dbReference type="Proteomes" id="UP000290289">
    <property type="component" value="Chromosome 11"/>
</dbReference>
<dbReference type="SUPFAM" id="SSF52540">
    <property type="entry name" value="P-loop containing nucleoside triphosphate hydrolases"/>
    <property type="match status" value="2"/>
</dbReference>
<evidence type="ECO:0000256" key="5">
    <source>
        <dbReference type="SAM" id="Coils"/>
    </source>
</evidence>
<feature type="region of interest" description="Disordered" evidence="6">
    <location>
        <begin position="100"/>
        <end position="252"/>
    </location>
</feature>
<feature type="region of interest" description="Disordered" evidence="6">
    <location>
        <begin position="1930"/>
        <end position="1965"/>
    </location>
</feature>
<feature type="region of interest" description="Disordered" evidence="6">
    <location>
        <begin position="322"/>
        <end position="348"/>
    </location>
</feature>
<dbReference type="InterPro" id="IPR014001">
    <property type="entry name" value="Helicase_ATP-bd"/>
</dbReference>
<feature type="region of interest" description="Disordered" evidence="6">
    <location>
        <begin position="2243"/>
        <end position="2282"/>
    </location>
</feature>
<feature type="region of interest" description="Disordered" evidence="6">
    <location>
        <begin position="2151"/>
        <end position="2207"/>
    </location>
</feature>
<dbReference type="InterPro" id="IPR039322">
    <property type="entry name" value="MOM1"/>
</dbReference>
<dbReference type="STRING" id="3750.A0A498INL6"/>
<reference evidence="10 11" key="1">
    <citation type="submission" date="2018-10" db="EMBL/GenBank/DDBJ databases">
        <title>A high-quality apple genome assembly.</title>
        <authorList>
            <person name="Hu J."/>
        </authorList>
    </citation>
    <scope>NUCLEOTIDE SEQUENCE [LARGE SCALE GENOMIC DNA]</scope>
    <source>
        <strain evidence="11">cv. HFTH1</strain>
        <tissue evidence="10">Young leaf</tissue>
    </source>
</reference>
<dbReference type="InterPro" id="IPR001965">
    <property type="entry name" value="Znf_PHD"/>
</dbReference>
<feature type="compositionally biased region" description="Low complexity" evidence="6">
    <location>
        <begin position="2662"/>
        <end position="2684"/>
    </location>
</feature>
<feature type="region of interest" description="Disordered" evidence="6">
    <location>
        <begin position="278"/>
        <end position="299"/>
    </location>
</feature>
<dbReference type="EMBL" id="RDQH01000337">
    <property type="protein sequence ID" value="RXH83627.1"/>
    <property type="molecule type" value="Genomic_DNA"/>
</dbReference>
<feature type="compositionally biased region" description="Basic and acidic residues" evidence="6">
    <location>
        <begin position="100"/>
        <end position="114"/>
    </location>
</feature>
<feature type="domain" description="Helicase ATP-binding" evidence="9">
    <location>
        <begin position="792"/>
        <end position="954"/>
    </location>
</feature>
<dbReference type="Pfam" id="PF00628">
    <property type="entry name" value="PHD"/>
    <property type="match status" value="1"/>
</dbReference>
<dbReference type="InterPro" id="IPR019787">
    <property type="entry name" value="Znf_PHD-finger"/>
</dbReference>
<evidence type="ECO:0000259" key="8">
    <source>
        <dbReference type="PROSITE" id="PS50016"/>
    </source>
</evidence>
<feature type="compositionally biased region" description="Low complexity" evidence="6">
    <location>
        <begin position="206"/>
        <end position="223"/>
    </location>
</feature>
<feature type="compositionally biased region" description="Low complexity" evidence="6">
    <location>
        <begin position="120"/>
        <end position="135"/>
    </location>
</feature>
<dbReference type="PROSITE" id="PS01359">
    <property type="entry name" value="ZF_PHD_1"/>
    <property type="match status" value="1"/>
</dbReference>
<keyword evidence="3" id="KW-0862">Zinc</keyword>
<protein>
    <recommendedName>
        <fullName evidence="12">Helicase protein MOM1</fullName>
    </recommendedName>
</protein>
<dbReference type="Gene3D" id="3.40.50.300">
    <property type="entry name" value="P-loop containing nucleotide triphosphate hydrolases"/>
    <property type="match status" value="1"/>
</dbReference>
<name>A0A498INL6_MALDO</name>
<evidence type="ECO:0008006" key="12">
    <source>
        <dbReference type="Google" id="ProtNLM"/>
    </source>
</evidence>
<keyword evidence="11" id="KW-1185">Reference proteome</keyword>
<dbReference type="Gene3D" id="2.40.50.40">
    <property type="match status" value="2"/>
</dbReference>
<dbReference type="SMART" id="SM00298">
    <property type="entry name" value="CHROMO"/>
    <property type="match status" value="2"/>
</dbReference>
<dbReference type="PANTHER" id="PTHR35116">
    <property type="entry name" value="HELICASE PROTEIN MOM1"/>
    <property type="match status" value="1"/>
</dbReference>
<evidence type="ECO:0000256" key="4">
    <source>
        <dbReference type="PROSITE-ProRule" id="PRU00146"/>
    </source>
</evidence>
<dbReference type="SMART" id="SM00249">
    <property type="entry name" value="PHD"/>
    <property type="match status" value="1"/>
</dbReference>
<dbReference type="InterPro" id="IPR013083">
    <property type="entry name" value="Znf_RING/FYVE/PHD"/>
</dbReference>
<feature type="region of interest" description="Disordered" evidence="6">
    <location>
        <begin position="2568"/>
        <end position="2648"/>
    </location>
</feature>
<feature type="domain" description="PHD-type" evidence="8">
    <location>
        <begin position="543"/>
        <end position="592"/>
    </location>
</feature>
<feature type="compositionally biased region" description="Basic and acidic residues" evidence="6">
    <location>
        <begin position="2033"/>
        <end position="2043"/>
    </location>
</feature>
<feature type="compositionally biased region" description="Pro residues" evidence="6">
    <location>
        <begin position="2533"/>
        <end position="2542"/>
    </location>
</feature>
<feature type="domain" description="Chromo" evidence="7">
    <location>
        <begin position="603"/>
        <end position="671"/>
    </location>
</feature>
<evidence type="ECO:0000256" key="6">
    <source>
        <dbReference type="SAM" id="MobiDB-lite"/>
    </source>
</evidence>
<dbReference type="InterPro" id="IPR016197">
    <property type="entry name" value="Chromo-like_dom_sf"/>
</dbReference>
<organism evidence="10 11">
    <name type="scientific">Malus domestica</name>
    <name type="common">Apple</name>
    <name type="synonym">Pyrus malus</name>
    <dbReference type="NCBI Taxonomy" id="3750"/>
    <lineage>
        <taxon>Eukaryota</taxon>
        <taxon>Viridiplantae</taxon>
        <taxon>Streptophyta</taxon>
        <taxon>Embryophyta</taxon>
        <taxon>Tracheophyta</taxon>
        <taxon>Spermatophyta</taxon>
        <taxon>Magnoliopsida</taxon>
        <taxon>eudicotyledons</taxon>
        <taxon>Gunneridae</taxon>
        <taxon>Pentapetalae</taxon>
        <taxon>rosids</taxon>
        <taxon>fabids</taxon>
        <taxon>Rosales</taxon>
        <taxon>Rosaceae</taxon>
        <taxon>Amygdaloideae</taxon>
        <taxon>Maleae</taxon>
        <taxon>Malus</taxon>
    </lineage>
</organism>
<dbReference type="Gene3D" id="3.40.50.10810">
    <property type="entry name" value="Tandem AAA-ATPase domain"/>
    <property type="match status" value="1"/>
</dbReference>
<dbReference type="GO" id="GO:0008270">
    <property type="term" value="F:zinc ion binding"/>
    <property type="evidence" value="ECO:0007669"/>
    <property type="project" value="UniProtKB-KW"/>
</dbReference>
<dbReference type="GO" id="GO:0005524">
    <property type="term" value="F:ATP binding"/>
    <property type="evidence" value="ECO:0007669"/>
    <property type="project" value="InterPro"/>
</dbReference>
<feature type="compositionally biased region" description="Polar residues" evidence="6">
    <location>
        <begin position="147"/>
        <end position="157"/>
    </location>
</feature>
<proteinExistence type="predicted"/>
<dbReference type="PROSITE" id="PS51192">
    <property type="entry name" value="HELICASE_ATP_BIND_1"/>
    <property type="match status" value="1"/>
</dbReference>
<dbReference type="PROSITE" id="PS50013">
    <property type="entry name" value="CHROMO_2"/>
    <property type="match status" value="2"/>
</dbReference>
<feature type="region of interest" description="Disordered" evidence="6">
    <location>
        <begin position="2507"/>
        <end position="2547"/>
    </location>
</feature>
<feature type="compositionally biased region" description="Polar residues" evidence="6">
    <location>
        <begin position="1"/>
        <end position="21"/>
    </location>
</feature>
<evidence type="ECO:0000313" key="10">
    <source>
        <dbReference type="EMBL" id="RXH83627.1"/>
    </source>
</evidence>
<dbReference type="PANTHER" id="PTHR35116:SF2">
    <property type="entry name" value="ATP-DEPENDENT HELICASE FAMILY PROTEIN-RELATED"/>
    <property type="match status" value="1"/>
</dbReference>
<dbReference type="InterPro" id="IPR000953">
    <property type="entry name" value="Chromo/chromo_shadow_dom"/>
</dbReference>
<feature type="compositionally biased region" description="Polar residues" evidence="6">
    <location>
        <begin position="2507"/>
        <end position="2527"/>
    </location>
</feature>
<feature type="compositionally biased region" description="Polar residues" evidence="6">
    <location>
        <begin position="2253"/>
        <end position="2279"/>
    </location>
</feature>
<evidence type="ECO:0000313" key="11">
    <source>
        <dbReference type="Proteomes" id="UP000290289"/>
    </source>
</evidence>
<keyword evidence="1" id="KW-0479">Metal-binding</keyword>
<dbReference type="Gene3D" id="6.10.250.1310">
    <property type="match status" value="1"/>
</dbReference>
<evidence type="ECO:0000259" key="7">
    <source>
        <dbReference type="PROSITE" id="PS50013"/>
    </source>
</evidence>
<dbReference type="SUPFAM" id="SSF57903">
    <property type="entry name" value="FYVE/PHD zinc finger"/>
    <property type="match status" value="1"/>
</dbReference>
<dbReference type="InterPro" id="IPR027417">
    <property type="entry name" value="P-loop_NTPase"/>
</dbReference>
<dbReference type="InterPro" id="IPR019786">
    <property type="entry name" value="Zinc_finger_PHD-type_CS"/>
</dbReference>
<dbReference type="InterPro" id="IPR038718">
    <property type="entry name" value="SNF2-like_sf"/>
</dbReference>
<feature type="compositionally biased region" description="Basic and acidic residues" evidence="6">
    <location>
        <begin position="1980"/>
        <end position="1995"/>
    </location>
</feature>
<feature type="compositionally biased region" description="Pro residues" evidence="6">
    <location>
        <begin position="2614"/>
        <end position="2631"/>
    </location>
</feature>
<keyword evidence="5" id="KW-0175">Coiled coil</keyword>
<comment type="caution">
    <text evidence="10">The sequence shown here is derived from an EMBL/GenBank/DDBJ whole genome shotgun (WGS) entry which is preliminary data.</text>
</comment>
<feature type="compositionally biased region" description="Polar residues" evidence="6">
    <location>
        <begin position="2598"/>
        <end position="2613"/>
    </location>
</feature>
<feature type="coiled-coil region" evidence="5">
    <location>
        <begin position="1660"/>
        <end position="1720"/>
    </location>
</feature>
<accession>A0A498INL6</accession>
<feature type="region of interest" description="Disordered" evidence="6">
    <location>
        <begin position="2662"/>
        <end position="2712"/>
    </location>
</feature>